<protein>
    <submittedName>
        <fullName evidence="2">Uncharacterized protein</fullName>
    </submittedName>
</protein>
<proteinExistence type="predicted"/>
<evidence type="ECO:0000313" key="2">
    <source>
        <dbReference type="EMBL" id="CAJ0597484.1"/>
    </source>
</evidence>
<gene>
    <name evidence="2" type="ORF">CYNAS_LOCUS9467</name>
</gene>
<evidence type="ECO:0000313" key="3">
    <source>
        <dbReference type="Proteomes" id="UP001176961"/>
    </source>
</evidence>
<feature type="chain" id="PRO_5041243789" evidence="1">
    <location>
        <begin position="18"/>
        <end position="112"/>
    </location>
</feature>
<keyword evidence="1" id="KW-0732">Signal</keyword>
<dbReference type="AlphaFoldDB" id="A0AA36M3L2"/>
<dbReference type="Proteomes" id="UP001176961">
    <property type="component" value="Unassembled WGS sequence"/>
</dbReference>
<sequence>MWPIAFLLLLLCSNADARPIGSVRNRINIRTRSPDGRTQSPDMVNRPSIFEYPDPVYSPTVFKYDRKSTQEEQGFLKCIKRCWEGREEITNMCNCIAKRCIGKRNEKHTHQA</sequence>
<reference evidence="2" key="1">
    <citation type="submission" date="2023-07" db="EMBL/GenBank/DDBJ databases">
        <authorList>
            <consortium name="CYATHOMIX"/>
        </authorList>
    </citation>
    <scope>NUCLEOTIDE SEQUENCE</scope>
    <source>
        <strain evidence="2">N/A</strain>
    </source>
</reference>
<dbReference type="EMBL" id="CATQJL010000223">
    <property type="protein sequence ID" value="CAJ0597484.1"/>
    <property type="molecule type" value="Genomic_DNA"/>
</dbReference>
<accession>A0AA36M3L2</accession>
<keyword evidence="3" id="KW-1185">Reference proteome</keyword>
<comment type="caution">
    <text evidence="2">The sequence shown here is derived from an EMBL/GenBank/DDBJ whole genome shotgun (WGS) entry which is preliminary data.</text>
</comment>
<feature type="signal peptide" evidence="1">
    <location>
        <begin position="1"/>
        <end position="17"/>
    </location>
</feature>
<evidence type="ECO:0000256" key="1">
    <source>
        <dbReference type="SAM" id="SignalP"/>
    </source>
</evidence>
<organism evidence="2 3">
    <name type="scientific">Cylicocyclus nassatus</name>
    <name type="common">Nematode worm</name>
    <dbReference type="NCBI Taxonomy" id="53992"/>
    <lineage>
        <taxon>Eukaryota</taxon>
        <taxon>Metazoa</taxon>
        <taxon>Ecdysozoa</taxon>
        <taxon>Nematoda</taxon>
        <taxon>Chromadorea</taxon>
        <taxon>Rhabditida</taxon>
        <taxon>Rhabditina</taxon>
        <taxon>Rhabditomorpha</taxon>
        <taxon>Strongyloidea</taxon>
        <taxon>Strongylidae</taxon>
        <taxon>Cylicocyclus</taxon>
    </lineage>
</organism>
<name>A0AA36M3L2_CYLNA</name>